<keyword evidence="4" id="KW-1185">Reference proteome</keyword>
<dbReference type="Proteomes" id="UP000737171">
    <property type="component" value="Unassembled WGS sequence"/>
</dbReference>
<comment type="caution">
    <text evidence="3">The sequence shown here is derived from an EMBL/GenBank/DDBJ whole genome shotgun (WGS) entry which is preliminary data.</text>
</comment>
<dbReference type="EMBL" id="JABRWJ010000004">
    <property type="protein sequence ID" value="NRF68454.1"/>
    <property type="molecule type" value="Genomic_DNA"/>
</dbReference>
<dbReference type="Pfam" id="PF07963">
    <property type="entry name" value="N_methyl"/>
    <property type="match status" value="1"/>
</dbReference>
<keyword evidence="1" id="KW-0812">Transmembrane</keyword>
<keyword evidence="1" id="KW-1133">Transmembrane helix</keyword>
<protein>
    <submittedName>
        <fullName evidence="3">Shufflon system plasmid conjugative transfer pilus tip adhesin PilV</fullName>
    </submittedName>
</protein>
<feature type="transmembrane region" description="Helical" evidence="1">
    <location>
        <begin position="29"/>
        <end position="53"/>
    </location>
</feature>
<proteinExistence type="predicted"/>
<gene>
    <name evidence="3" type="primary">pilV</name>
    <name evidence="3" type="ORF">HLB44_15780</name>
</gene>
<dbReference type="NCBIfam" id="TIGR02532">
    <property type="entry name" value="IV_pilin_GFxxxE"/>
    <property type="match status" value="1"/>
</dbReference>
<evidence type="ECO:0000259" key="2">
    <source>
        <dbReference type="Pfam" id="PF04917"/>
    </source>
</evidence>
<sequence length="520" mass="53921">MCPPVRPSGSDVFEDHMNERTMGRRSRGFTLIEILAALAIGALMTAGLVKLLLSSIEDTRGTQAALHQGRVTAAAQRYITTKRDVLLASATAVAPARVTVADLKTAGFLSTSLQATNAFGQTPCVLVLQPSAGVLEALVVTEGGVAVPQKDLALVAANAGEGSGYIAYGAPTVAQGAFGSWSLSTAALSKYLASNCTGTVAAAGRLASAIFFVDGSNAASDFVYRAAVPGHPELNRMSTPLHMAAVAVADTSDARCVAADVTTQGRIAVDATGRVLSCQAGVWRKQGSAWWKDPVANHVDLPASDNVTGDVRMVTALSRAFTWTGTAWVALSVDENGNLTVPGTVTANAVDTGTVQLNTVVVRETPCASAGLIARDAAGLPLVCTGGVWRSTQDELVGATVFQQDYNDKPAHGTKDFYAIDLRTLPGPRPLFITGYSYCDTTGSSRALAVAEPFDAGGGRLGYSGGCGAISDAGGSRVFTKGVIPLVKLPANAVFIRVYMEPGTADPDHSWMRLQIKASQ</sequence>
<accession>A0ABX2EIQ8</accession>
<feature type="domain" description="Bacterial shufflon protein N-terminal" evidence="2">
    <location>
        <begin position="61"/>
        <end position="245"/>
    </location>
</feature>
<evidence type="ECO:0000313" key="3">
    <source>
        <dbReference type="EMBL" id="NRF68454.1"/>
    </source>
</evidence>
<dbReference type="InterPro" id="IPR012902">
    <property type="entry name" value="N_methyl_site"/>
</dbReference>
<dbReference type="RefSeq" id="WP_173124109.1">
    <property type="nucleotide sequence ID" value="NZ_JABRWJ010000004.1"/>
</dbReference>
<organism evidence="3 4">
    <name type="scientific">Pseudaquabacterium terrae</name>
    <dbReference type="NCBI Taxonomy" id="2732868"/>
    <lineage>
        <taxon>Bacteria</taxon>
        <taxon>Pseudomonadati</taxon>
        <taxon>Pseudomonadota</taxon>
        <taxon>Betaproteobacteria</taxon>
        <taxon>Burkholderiales</taxon>
        <taxon>Sphaerotilaceae</taxon>
        <taxon>Pseudaquabacterium</taxon>
    </lineage>
</organism>
<evidence type="ECO:0000256" key="1">
    <source>
        <dbReference type="SAM" id="Phobius"/>
    </source>
</evidence>
<keyword evidence="1" id="KW-0472">Membrane</keyword>
<dbReference type="PROSITE" id="PS00409">
    <property type="entry name" value="PROKAR_NTER_METHYL"/>
    <property type="match status" value="1"/>
</dbReference>
<evidence type="ECO:0000313" key="4">
    <source>
        <dbReference type="Proteomes" id="UP000737171"/>
    </source>
</evidence>
<dbReference type="Pfam" id="PF04917">
    <property type="entry name" value="Shufflon_N"/>
    <property type="match status" value="1"/>
</dbReference>
<name>A0ABX2EIQ8_9BURK</name>
<reference evidence="3 4" key="1">
    <citation type="submission" date="2020-05" db="EMBL/GenBank/DDBJ databases">
        <title>Aquincola sp. isolate from soil.</title>
        <authorList>
            <person name="Han J."/>
            <person name="Kim D.-U."/>
        </authorList>
    </citation>
    <scope>NUCLEOTIDE SEQUENCE [LARGE SCALE GENOMIC DNA]</scope>
    <source>
        <strain evidence="3 4">S2</strain>
    </source>
</reference>
<dbReference type="InterPro" id="IPR007001">
    <property type="entry name" value="Shufflon_N"/>
</dbReference>